<dbReference type="Pfam" id="PF07693">
    <property type="entry name" value="KAP_NTPase"/>
    <property type="match status" value="1"/>
</dbReference>
<keyword evidence="1" id="KW-0812">Transmembrane</keyword>
<sequence length="278" mass="31673">MSNKSSATKMPELAVIFKPLIIGFLLAEIWTVAFGMGSLYSLQLSDVNASIHLIVIASLFTLCVYYWRLRDGVATAKKIIKSFRIDLLAALYLGIELNFYTYQSLKEIHSKFIVTFFSWTPLILPILLLTILSPILQYWISKKHRKVQQSYFLSDVEIKKGDDDFLNVHEQAIMFAESVTQSADVFGLDGPWGIGKTSFINLAESVWSKNSKFLVCRFEPMRFASEPNLAERLIGELTSTIQKSTYAPEFRRAADRYSRLIKGKAELSFFGFKFSLEP</sequence>
<evidence type="ECO:0000313" key="3">
    <source>
        <dbReference type="EMBL" id="MBN7827404.1"/>
    </source>
</evidence>
<feature type="transmembrane region" description="Helical" evidence="1">
    <location>
        <begin position="117"/>
        <end position="140"/>
    </location>
</feature>
<gene>
    <name evidence="3" type="ORF">J0A66_19400</name>
</gene>
<accession>A0A939DR08</accession>
<protein>
    <recommendedName>
        <fullName evidence="2">KAP NTPase domain-containing protein</fullName>
    </recommendedName>
</protein>
<keyword evidence="1" id="KW-1133">Transmembrane helix</keyword>
<evidence type="ECO:0000313" key="4">
    <source>
        <dbReference type="Proteomes" id="UP000664654"/>
    </source>
</evidence>
<comment type="caution">
    <text evidence="3">The sequence shown here is derived from an EMBL/GenBank/DDBJ whole genome shotgun (WGS) entry which is preliminary data.</text>
</comment>
<feature type="domain" description="KAP NTPase" evidence="2">
    <location>
        <begin position="181"/>
        <end position="274"/>
    </location>
</feature>
<feature type="transmembrane region" description="Helical" evidence="1">
    <location>
        <begin position="49"/>
        <end position="67"/>
    </location>
</feature>
<dbReference type="EMBL" id="JAFKCV010000017">
    <property type="protein sequence ID" value="MBN7827404.1"/>
    <property type="molecule type" value="Genomic_DNA"/>
</dbReference>
<dbReference type="AlphaFoldDB" id="A0A939DR08"/>
<proteinExistence type="predicted"/>
<evidence type="ECO:0000256" key="1">
    <source>
        <dbReference type="SAM" id="Phobius"/>
    </source>
</evidence>
<reference evidence="3" key="1">
    <citation type="submission" date="2021-03" db="EMBL/GenBank/DDBJ databases">
        <title>novel species isolated from a fishpond in China.</title>
        <authorList>
            <person name="Lu H."/>
            <person name="Cai Z."/>
        </authorList>
    </citation>
    <scope>NUCLEOTIDE SEQUENCE</scope>
    <source>
        <strain evidence="3">JCM 30855</strain>
    </source>
</reference>
<organism evidence="3 4">
    <name type="scientific">Bowmanella dokdonensis</name>
    <dbReference type="NCBI Taxonomy" id="751969"/>
    <lineage>
        <taxon>Bacteria</taxon>
        <taxon>Pseudomonadati</taxon>
        <taxon>Pseudomonadota</taxon>
        <taxon>Gammaproteobacteria</taxon>
        <taxon>Alteromonadales</taxon>
        <taxon>Alteromonadaceae</taxon>
        <taxon>Bowmanella</taxon>
    </lineage>
</organism>
<dbReference type="InterPro" id="IPR011646">
    <property type="entry name" value="KAP_P-loop"/>
</dbReference>
<keyword evidence="4" id="KW-1185">Reference proteome</keyword>
<name>A0A939DR08_9ALTE</name>
<keyword evidence="1" id="KW-0472">Membrane</keyword>
<feature type="transmembrane region" description="Helical" evidence="1">
    <location>
        <begin position="20"/>
        <end position="43"/>
    </location>
</feature>
<feature type="transmembrane region" description="Helical" evidence="1">
    <location>
        <begin position="87"/>
        <end position="105"/>
    </location>
</feature>
<dbReference type="RefSeq" id="WP_206575513.1">
    <property type="nucleotide sequence ID" value="NZ_JAFKCV010000017.1"/>
</dbReference>
<evidence type="ECO:0000259" key="2">
    <source>
        <dbReference type="Pfam" id="PF07693"/>
    </source>
</evidence>
<dbReference type="Proteomes" id="UP000664654">
    <property type="component" value="Unassembled WGS sequence"/>
</dbReference>